<protein>
    <submittedName>
        <fullName evidence="1">Uncharacterized protein</fullName>
    </submittedName>
</protein>
<comment type="caution">
    <text evidence="1">The sequence shown here is derived from an EMBL/GenBank/DDBJ whole genome shotgun (WGS) entry which is preliminary data.</text>
</comment>
<dbReference type="PANTHER" id="PTHR47349">
    <property type="entry name" value="CHROMOSOME 8, WHOLE GENOME SHOTGUN SEQUENCE"/>
    <property type="match status" value="1"/>
</dbReference>
<dbReference type="PANTHER" id="PTHR47349:SF1">
    <property type="entry name" value="AER328WP"/>
    <property type="match status" value="1"/>
</dbReference>
<evidence type="ECO:0000313" key="2">
    <source>
        <dbReference type="Proteomes" id="UP001623330"/>
    </source>
</evidence>
<dbReference type="Proteomes" id="UP001623330">
    <property type="component" value="Unassembled WGS sequence"/>
</dbReference>
<dbReference type="EMBL" id="JBEVYD010000003">
    <property type="protein sequence ID" value="KAL3234374.1"/>
    <property type="molecule type" value="Genomic_DNA"/>
</dbReference>
<reference evidence="1 2" key="1">
    <citation type="submission" date="2024-05" db="EMBL/GenBank/DDBJ databases">
        <title>Long read based assembly of the Candida bracarensis genome reveals expanded adhesin content.</title>
        <authorList>
            <person name="Marcet-Houben M."/>
            <person name="Ksiezopolska E."/>
            <person name="Gabaldon T."/>
        </authorList>
    </citation>
    <scope>NUCLEOTIDE SEQUENCE [LARGE SCALE GENOMIC DNA]</scope>
    <source>
        <strain evidence="1 2">CBM6</strain>
    </source>
</reference>
<proteinExistence type="predicted"/>
<evidence type="ECO:0000313" key="1">
    <source>
        <dbReference type="EMBL" id="KAL3234374.1"/>
    </source>
</evidence>
<dbReference type="InterPro" id="IPR058934">
    <property type="entry name" value="YMC020W-like"/>
</dbReference>
<organism evidence="1 2">
    <name type="scientific">Nakaseomyces bracarensis</name>
    <dbReference type="NCBI Taxonomy" id="273131"/>
    <lineage>
        <taxon>Eukaryota</taxon>
        <taxon>Fungi</taxon>
        <taxon>Dikarya</taxon>
        <taxon>Ascomycota</taxon>
        <taxon>Saccharomycotina</taxon>
        <taxon>Saccharomycetes</taxon>
        <taxon>Saccharomycetales</taxon>
        <taxon>Saccharomycetaceae</taxon>
        <taxon>Nakaseomyces</taxon>
    </lineage>
</organism>
<gene>
    <name evidence="1" type="ORF">RNJ44_03136</name>
</gene>
<sequence>MQDVNQDTWYQNVWSRLPQIRRPPLEVNVTSTTQYSQLNREQVEYLENEALTAIKNRNSTWCWLQESGRPGGIVSVHGTDSRVLPLPLAQYPGPTFPGQSIYVKHSLLLPAESPLEIYHEQPLRTKLANAVKHHYNFPNERHLYLRKQINDHTAKGHYTAVRGRKVLVVSVVSMLPDKYEKATLGKQPSAHYLSSKFVSTLNHEDPKEVISLSLEVNTENNADEVFESLLQVFNNWKFKFKDACSIFILGVYNTVPLAIKLTRHMISNSQEFGFTEATPIGLMAFESCLGGYRFWDHSIDISSTTEQDIDKLQQAREKQLYQGCSTLQQDSLSNIKQYCSMESEQSRQVQKDLDWILYHWDLFRMTFVGKVYDNFMTISQKLAMDYVHPKIMRSIWCNGKYLGIDPHTPAKMNIPDNHLKTIKFDCNVQVPKERVFELALLQIILLALNLGYTSGTSLAKLIGPYFISRSYNDNTIPANVRKQQQYDLKIWLQEMEEKWKDVNTRASYMDEMSTHVSSVHSFLEFTFYQAMKSPDLVEIRSDVYDDDSVYKLFLENTTVTKSPIYKKPLLLHQDQYMPSSIFDRANQYDLVWKFHEFLSNFVSARNLPRQNFPPLLSVSITLDYSFWRYIYPDNDSFHRTTEEARRKLTQLWESYADWDPPIRGLKKLQNILSVLSIYKEPSKFIEDIQRKL</sequence>
<name>A0ABR4NYX1_9SACH</name>
<keyword evidence="2" id="KW-1185">Reference proteome</keyword>
<accession>A0ABR4NYX1</accession>